<evidence type="ECO:0000313" key="3">
    <source>
        <dbReference type="Proteomes" id="UP000004318"/>
    </source>
</evidence>
<accession>A3U450</accession>
<keyword evidence="3" id="KW-1185">Reference proteome</keyword>
<organism evidence="2 3">
    <name type="scientific">Pseudooceanicola batsensis (strain ATCC BAA-863 / DSM 15984 / KCTC 12145 / HTCC2597)</name>
    <name type="common">Oceanicola batsensis</name>
    <dbReference type="NCBI Taxonomy" id="252305"/>
    <lineage>
        <taxon>Bacteria</taxon>
        <taxon>Pseudomonadati</taxon>
        <taxon>Pseudomonadota</taxon>
        <taxon>Alphaproteobacteria</taxon>
        <taxon>Rhodobacterales</taxon>
        <taxon>Paracoccaceae</taxon>
        <taxon>Pseudooceanicola</taxon>
    </lineage>
</organism>
<dbReference type="HOGENOM" id="CLU_045116_0_0_5"/>
<dbReference type="RefSeq" id="WP_009804256.1">
    <property type="nucleotide sequence ID" value="NZ_CH724131.1"/>
</dbReference>
<evidence type="ECO:0000313" key="2">
    <source>
        <dbReference type="EMBL" id="EAQ01037.1"/>
    </source>
</evidence>
<dbReference type="AlphaFoldDB" id="A3U450"/>
<dbReference type="EMBL" id="AAMO01000020">
    <property type="protein sequence ID" value="EAQ01037.1"/>
    <property type="molecule type" value="Genomic_DNA"/>
</dbReference>
<gene>
    <name evidence="2" type="ORF">OB2597_00010</name>
</gene>
<dbReference type="Proteomes" id="UP000004318">
    <property type="component" value="Unassembled WGS sequence"/>
</dbReference>
<proteinExistence type="predicted"/>
<evidence type="ECO:0000256" key="1">
    <source>
        <dbReference type="SAM" id="MobiDB-lite"/>
    </source>
</evidence>
<feature type="region of interest" description="Disordered" evidence="1">
    <location>
        <begin position="14"/>
        <end position="45"/>
    </location>
</feature>
<comment type="caution">
    <text evidence="2">The sequence shown here is derived from an EMBL/GenBank/DDBJ whole genome shotgun (WGS) entry which is preliminary data.</text>
</comment>
<name>A3U450_PSEBH</name>
<dbReference type="eggNOG" id="ENOG502Z8KV">
    <property type="taxonomic scope" value="Bacteria"/>
</dbReference>
<sequence length="406" mass="43901">MEFTMFGIARGARYGKDRKQSRQEGRQADVPPLAPPDLPVRSESRHDRCRNAYFAKGLHLSRQDRWDMLGRLIAETDRNRVATPSGTALAAVLADGARSDAVRHARSAITSPDTPVPEGICALTEVAEEHPGSWAVSLVVARAQIDSAWAYEGQVDPYYLPFAPSSAFLDGFASASALVDRVGQLAPESAEIAATRCDLLAALPDASDLVGTCHETAISLDPHNPGRLRAYGVHLLPRWFGSYERLAEAGEILSEELRDIWGDRAYAWFWFDALRLDPEAGTELDVDRFVAGLGAILDETGDPHLTNLVAAYADGMKPAMDPEVITPEARKVRSRIHATLPDVAERHLTELHPQVWARVGAVPGAMLTGPLSPGRIAAATVQARTALEAAAAARQLDREAGTGQRA</sequence>
<dbReference type="STRING" id="252305.OB2597_00010"/>
<feature type="compositionally biased region" description="Basic and acidic residues" evidence="1">
    <location>
        <begin position="14"/>
        <end position="27"/>
    </location>
</feature>
<reference evidence="2 3" key="1">
    <citation type="journal article" date="2010" name="J. Bacteriol.">
        <title>Genome sequences of Oceanicola granulosus HTCC2516(T) and Oceanicola batsensis HTCC2597(TDelta).</title>
        <authorList>
            <person name="Thrash J.C."/>
            <person name="Cho J.C."/>
            <person name="Vergin K.L."/>
            <person name="Giovannoni S.J."/>
        </authorList>
    </citation>
    <scope>NUCLEOTIDE SEQUENCE [LARGE SCALE GENOMIC DNA]</scope>
    <source>
        <strain evidence="3">ATCC BAA-863 / DSM 15984 / KCTC 12145 / HTCC2597</strain>
    </source>
</reference>
<protein>
    <submittedName>
        <fullName evidence="2">Uncharacterized protein</fullName>
    </submittedName>
</protein>